<proteinExistence type="predicted"/>
<evidence type="ECO:0000313" key="1">
    <source>
        <dbReference type="EMBL" id="CCM77121.1"/>
    </source>
</evidence>
<accession>K0PL00</accession>
<dbReference type="Proteomes" id="UP000009319">
    <property type="component" value="Unassembled WGS sequence"/>
</dbReference>
<keyword evidence="2" id="KW-1185">Reference proteome</keyword>
<dbReference type="STRING" id="1211777.BN77_4169"/>
<dbReference type="Pfam" id="PF11651">
    <property type="entry name" value="P22_CoatProtein"/>
    <property type="match status" value="1"/>
</dbReference>
<reference evidence="1 2" key="1">
    <citation type="journal article" date="2013" name="Genome Announc.">
        <title>Draft Genome Sequence of Rhizobium mesoamericanum STM3625, a Nitrogen-Fixing Symbiont of Mimosa pudica Isolated in French Guiana (South America).</title>
        <authorList>
            <person name="Moulin L."/>
            <person name="Mornico D."/>
            <person name="Melkonian R."/>
            <person name="Klonowska A."/>
        </authorList>
    </citation>
    <scope>NUCLEOTIDE SEQUENCE [LARGE SCALE GENOMIC DNA]</scope>
    <source>
        <strain evidence="1 2">STM3625</strain>
    </source>
</reference>
<gene>
    <name evidence="1" type="ORF">BN77_4169</name>
</gene>
<dbReference type="AlphaFoldDB" id="K0PL00"/>
<organism evidence="1 2">
    <name type="scientific">Rhizobium mesoamericanum STM3625</name>
    <dbReference type="NCBI Taxonomy" id="1211777"/>
    <lineage>
        <taxon>Bacteria</taxon>
        <taxon>Pseudomonadati</taxon>
        <taxon>Pseudomonadota</taxon>
        <taxon>Alphaproteobacteria</taxon>
        <taxon>Hyphomicrobiales</taxon>
        <taxon>Rhizobiaceae</taxon>
        <taxon>Rhizobium/Agrobacterium group</taxon>
        <taxon>Rhizobium</taxon>
    </lineage>
</organism>
<protein>
    <submittedName>
        <fullName evidence="1">Uncharacterized protein</fullName>
    </submittedName>
</protein>
<dbReference type="Gene3D" id="2.40.30.240">
    <property type="match status" value="1"/>
</dbReference>
<dbReference type="EMBL" id="CANI01000028">
    <property type="protein sequence ID" value="CCM77121.1"/>
    <property type="molecule type" value="Genomic_DNA"/>
</dbReference>
<dbReference type="HOGENOM" id="CLU_053841_1_0_5"/>
<dbReference type="RefSeq" id="WP_007535051.1">
    <property type="nucleotide sequence ID" value="NZ_HF536772.1"/>
</dbReference>
<dbReference type="InterPro" id="IPR024659">
    <property type="entry name" value="Phage_coat_Gp5"/>
</dbReference>
<evidence type="ECO:0000313" key="2">
    <source>
        <dbReference type="Proteomes" id="UP000009319"/>
    </source>
</evidence>
<name>K0PL00_9HYPH</name>
<sequence>MANTILTPTAVTREALRILHQKLNFVGSINRQYDDSFAKSGAKIGDTLKIRLPNQYTIRTGKTIATQDVSENSVSLQVATQKGVDVNFSSAELTLSLDDFSKRILDPAMAVLAANIEYDAMSMYKDVYNAVWTSGSAIAYNNILSGRVLMNNALAPLTGRTANLNSQDMADLVKDTKTLFNDQAQLSKQYREGYMGRAAGYDFVENTLWPGNTRGAEDTNYVVNTSTGITSGSATIAVTGGTGAMVKGDVFTIVGVNSVHPETKVDSGVLQQFVVTAANAGGAGNITVSPTPITSGATQNVVINSAGAGKSMVFAGTASGQDTTSLLYQEDAFTFATADLVMPNGVDFARREVQDGISLRIVRQYDINNDNLPCRIDVLYGYRTLRPQLATRLHFN</sequence>
<dbReference type="eggNOG" id="ENOG502Z8C1">
    <property type="taxonomic scope" value="Bacteria"/>
</dbReference>
<comment type="caution">
    <text evidence="1">The sequence shown here is derived from an EMBL/GenBank/DDBJ whole genome shotgun (WGS) entry which is preliminary data.</text>
</comment>